<dbReference type="InterPro" id="IPR011990">
    <property type="entry name" value="TPR-like_helical_dom_sf"/>
</dbReference>
<feature type="compositionally biased region" description="Basic and acidic residues" evidence="4">
    <location>
        <begin position="1052"/>
        <end position="1063"/>
    </location>
</feature>
<evidence type="ECO:0000313" key="6">
    <source>
        <dbReference type="Proteomes" id="UP000055060"/>
    </source>
</evidence>
<feature type="compositionally biased region" description="Low complexity" evidence="4">
    <location>
        <begin position="310"/>
        <end position="325"/>
    </location>
</feature>
<dbReference type="InterPro" id="IPR019734">
    <property type="entry name" value="TPR_rpt"/>
</dbReference>
<keyword evidence="1" id="KW-0677">Repeat</keyword>
<proteinExistence type="predicted"/>
<organism evidence="5">
    <name type="scientific">Longilinea arvoryzae</name>
    <dbReference type="NCBI Taxonomy" id="360412"/>
    <lineage>
        <taxon>Bacteria</taxon>
        <taxon>Bacillati</taxon>
        <taxon>Chloroflexota</taxon>
        <taxon>Anaerolineae</taxon>
        <taxon>Anaerolineales</taxon>
        <taxon>Anaerolineaceae</taxon>
        <taxon>Longilinea</taxon>
    </lineage>
</organism>
<feature type="region of interest" description="Disordered" evidence="4">
    <location>
        <begin position="310"/>
        <end position="798"/>
    </location>
</feature>
<dbReference type="Gene3D" id="1.25.40.10">
    <property type="entry name" value="Tetratricopeptide repeat domain"/>
    <property type="match status" value="2"/>
</dbReference>
<dbReference type="RefSeq" id="WP_075073999.1">
    <property type="nucleotide sequence ID" value="NZ_DF967972.1"/>
</dbReference>
<evidence type="ECO:0000256" key="4">
    <source>
        <dbReference type="SAM" id="MobiDB-lite"/>
    </source>
</evidence>
<dbReference type="OrthoDB" id="146546at2"/>
<dbReference type="Pfam" id="PF14559">
    <property type="entry name" value="TPR_19"/>
    <property type="match status" value="1"/>
</dbReference>
<dbReference type="Proteomes" id="UP000055060">
    <property type="component" value="Unassembled WGS sequence"/>
</dbReference>
<feature type="region of interest" description="Disordered" evidence="4">
    <location>
        <begin position="814"/>
        <end position="946"/>
    </location>
</feature>
<feature type="compositionally biased region" description="Basic and acidic residues" evidence="4">
    <location>
        <begin position="897"/>
        <end position="909"/>
    </location>
</feature>
<dbReference type="SMART" id="SM00028">
    <property type="entry name" value="TPR"/>
    <property type="match status" value="4"/>
</dbReference>
<accession>A0A0S7BAQ7</accession>
<feature type="compositionally biased region" description="Low complexity" evidence="4">
    <location>
        <begin position="542"/>
        <end position="553"/>
    </location>
</feature>
<protein>
    <submittedName>
        <fullName evidence="5">Protein containg TPR repeat</fullName>
    </submittedName>
</protein>
<feature type="compositionally biased region" description="Low complexity" evidence="4">
    <location>
        <begin position="923"/>
        <end position="937"/>
    </location>
</feature>
<dbReference type="SUPFAM" id="SSF48452">
    <property type="entry name" value="TPR-like"/>
    <property type="match status" value="2"/>
</dbReference>
<sequence>MAKIPLRAYNREIENLINRGQIDEAVGHCKHILRFFPKHIDTYRLLGKAYLEGQHYSEASDVLQRVLSCIPDDFVSQIGMSIIREDEGNLDAAIWHMERAFEVQPANTAVQGELRRLYGRRDGIEPPKVRLTRGALVRMYARGELYQQAIGEIRAALAEDPKRIDIEVILAQMYFFSAMKVEATEVCSRLITKLPFCFEANRILAEILPETARAEDAKIYQQRVDAMEPYMAYLSKNTPTLADVPDNVVTLDRLEWEASETTAQKPEWARTVGIEWEEQQESLPEWMASAPEALSGEMPIADESAHPNIAQSNAEQSQSAQQASQTPEAGGEEIPEWMKAAGWGKSTGPETPPSESAFLEDDSAGEGIASGNIPDWLQAMAPQESSDESAQPEDQARLDLLANLLPQNNPLGEDQSRTGEFAQDIAGGSDLPNWMKPENAVPEAPSFEPAAAETPDWMKSENTAPEAPSIEPAGDETPDWMKSMGTPASEAANDEMPDWMKSSGIPASEAAKDEMPDWMKSSETPASEPVEDETPDWLKTIASSAEAGQSAEQEGAEMPDWLKSEEAPVQTETPQDETPFTPAASENPELQPIASEEQPVPEIPSQPASAPASENPDDAFAWLEALATRQGAAEETLLTKPEDRTETPPDWLQQASQSEPPVPATSQPVDRPAAEATETGAEELENEVPDWLKELESDSTAETPDFGNLSPADQAAPEPVETPAVETPETSLPVAETGGSEEIPDWLKAAPESDEEALESENPAISPETEQPQPVEKTEPQEQPAAETSLPEMSGLDSDSAFAWLESLAAKQGADEETLLVKPEERLETPPDWVKQQMSEPQPESAVPPTAPEEVPPTLPAEPEPATPELPDWLASKDEEVETGAAPQESVPAWLKESTETAEESKAEEAPASGLPDWLTTNEPPVDEAAAPVAESPLETPSASAEIPTAGADDAFAWLESLAAKQGADEETLLLKPEDRVETPPEWVTEQAAESQPAPEAVEEPELIPEKAPVPEAEEQSASEDMPDWLKDLEISSEETNAAIDLAFQQPLDKDENSSVKADAENAWMRELPETSLPEQETTQPAEESAAEITHPVPVAPVAAHVPTPEPAQEVAIDVQTVLSRARSALKRGKTQEAVVDYLTLIQNNQALEETLQDLKEAVYQHPVDIDLWQTIGDVYAHSSRLQDALDAYTKAEELLR</sequence>
<keyword evidence="2 3" id="KW-0802">TPR repeat</keyword>
<feature type="compositionally biased region" description="Polar residues" evidence="4">
    <location>
        <begin position="653"/>
        <end position="668"/>
    </location>
</feature>
<feature type="region of interest" description="Disordered" evidence="4">
    <location>
        <begin position="969"/>
        <end position="1063"/>
    </location>
</feature>
<reference evidence="5" key="1">
    <citation type="submission" date="2015-07" db="EMBL/GenBank/DDBJ databases">
        <title>Draft Genome Sequences of Anaerolinea thermolimosa IMO-1, Bellilinea caldifistulae GOMI-1, Leptolinea tardivitalis YMTK-2, Levilinea saccharolytica KIBI-1,Longilinea arvoryzae KOME-1, Previously Described as Members of the Anaerolineaceae (Chloroflexi).</title>
        <authorList>
            <person name="Sekiguchi Y."/>
            <person name="Ohashi A."/>
            <person name="Matsuura N."/>
            <person name="Tourlousse M.D."/>
        </authorList>
    </citation>
    <scope>NUCLEOTIDE SEQUENCE [LARGE SCALE GENOMIC DNA]</scope>
    <source>
        <strain evidence="5">KOME-1</strain>
    </source>
</reference>
<feature type="compositionally biased region" description="Low complexity" evidence="4">
    <location>
        <begin position="715"/>
        <end position="730"/>
    </location>
</feature>
<dbReference type="AlphaFoldDB" id="A0A0S7BAQ7"/>
<dbReference type="PANTHER" id="PTHR45586:SF1">
    <property type="entry name" value="LIPOPOLYSACCHARIDE ASSEMBLY PROTEIN B"/>
    <property type="match status" value="1"/>
</dbReference>
<evidence type="ECO:0000256" key="2">
    <source>
        <dbReference type="ARBA" id="ARBA00022803"/>
    </source>
</evidence>
<evidence type="ECO:0000313" key="5">
    <source>
        <dbReference type="EMBL" id="GAP14767.1"/>
    </source>
</evidence>
<feature type="compositionally biased region" description="Low complexity" evidence="4">
    <location>
        <begin position="990"/>
        <end position="1000"/>
    </location>
</feature>
<dbReference type="PANTHER" id="PTHR45586">
    <property type="entry name" value="TPR REPEAT-CONTAINING PROTEIN PA4667"/>
    <property type="match status" value="1"/>
</dbReference>
<feature type="compositionally biased region" description="Acidic residues" evidence="4">
    <location>
        <begin position="1016"/>
        <end position="1027"/>
    </location>
</feature>
<feature type="repeat" description="TPR" evidence="3">
    <location>
        <begin position="40"/>
        <end position="73"/>
    </location>
</feature>
<dbReference type="PROSITE" id="PS50005">
    <property type="entry name" value="TPR"/>
    <property type="match status" value="1"/>
</dbReference>
<evidence type="ECO:0000256" key="3">
    <source>
        <dbReference type="PROSITE-ProRule" id="PRU00339"/>
    </source>
</evidence>
<feature type="compositionally biased region" description="Low complexity" evidence="4">
    <location>
        <begin position="398"/>
        <end position="411"/>
    </location>
</feature>
<gene>
    <name evidence="5" type="ORF">LARV_02542</name>
</gene>
<evidence type="ECO:0000256" key="1">
    <source>
        <dbReference type="ARBA" id="ARBA00022737"/>
    </source>
</evidence>
<name>A0A0S7BAQ7_9CHLR</name>
<keyword evidence="6" id="KW-1185">Reference proteome</keyword>
<dbReference type="InterPro" id="IPR051012">
    <property type="entry name" value="CellSynth/LPSAsmb/PSIAsmb"/>
</dbReference>
<feature type="compositionally biased region" description="Pro residues" evidence="4">
    <location>
        <begin position="849"/>
        <end position="868"/>
    </location>
</feature>
<dbReference type="STRING" id="360412.LARV_02542"/>
<dbReference type="EMBL" id="DF967972">
    <property type="protein sequence ID" value="GAP14767.1"/>
    <property type="molecule type" value="Genomic_DNA"/>
</dbReference>
<feature type="compositionally biased region" description="Low complexity" evidence="4">
    <location>
        <begin position="440"/>
        <end position="453"/>
    </location>
</feature>